<keyword evidence="4" id="KW-0804">Transcription</keyword>
<dbReference type="InterPro" id="IPR058163">
    <property type="entry name" value="LysR-type_TF_proteobact-type"/>
</dbReference>
<reference evidence="6 7" key="1">
    <citation type="submission" date="2018-11" db="EMBL/GenBank/DDBJ databases">
        <title>Vibrio ponticus strain CAIM 1751 pathogenic for the snapper Lutjanus guttatus.</title>
        <authorList>
            <person name="Soto-Rodriguez S."/>
            <person name="Lozano-Olvera R."/>
            <person name="Gomez-Gil B."/>
        </authorList>
    </citation>
    <scope>NUCLEOTIDE SEQUENCE [LARGE SCALE GENOMIC DNA]</scope>
    <source>
        <strain evidence="6 7">CAIM 1751</strain>
    </source>
</reference>
<organism evidence="6 7">
    <name type="scientific">Vibrio ponticus</name>
    <dbReference type="NCBI Taxonomy" id="265668"/>
    <lineage>
        <taxon>Bacteria</taxon>
        <taxon>Pseudomonadati</taxon>
        <taxon>Pseudomonadota</taxon>
        <taxon>Gammaproteobacteria</taxon>
        <taxon>Vibrionales</taxon>
        <taxon>Vibrionaceae</taxon>
        <taxon>Vibrio</taxon>
    </lineage>
</organism>
<protein>
    <submittedName>
        <fullName evidence="6">LysR family transcriptional regulator</fullName>
    </submittedName>
</protein>
<dbReference type="SUPFAM" id="SSF53850">
    <property type="entry name" value="Periplasmic binding protein-like II"/>
    <property type="match status" value="1"/>
</dbReference>
<dbReference type="PANTHER" id="PTHR30537">
    <property type="entry name" value="HTH-TYPE TRANSCRIPTIONAL REGULATOR"/>
    <property type="match status" value="1"/>
</dbReference>
<dbReference type="GO" id="GO:0003677">
    <property type="term" value="F:DNA binding"/>
    <property type="evidence" value="ECO:0007669"/>
    <property type="project" value="UniProtKB-KW"/>
</dbReference>
<dbReference type="InterPro" id="IPR036388">
    <property type="entry name" value="WH-like_DNA-bd_sf"/>
</dbReference>
<dbReference type="GO" id="GO:0003700">
    <property type="term" value="F:DNA-binding transcription factor activity"/>
    <property type="evidence" value="ECO:0007669"/>
    <property type="project" value="InterPro"/>
</dbReference>
<dbReference type="Gene3D" id="3.40.190.290">
    <property type="match status" value="1"/>
</dbReference>
<keyword evidence="3" id="KW-0238">DNA-binding</keyword>
<dbReference type="Pfam" id="PF03466">
    <property type="entry name" value="LysR_substrate"/>
    <property type="match status" value="1"/>
</dbReference>
<dbReference type="CDD" id="cd08422">
    <property type="entry name" value="PBP2_CrgA_like"/>
    <property type="match status" value="1"/>
</dbReference>
<evidence type="ECO:0000256" key="2">
    <source>
        <dbReference type="ARBA" id="ARBA00023015"/>
    </source>
</evidence>
<dbReference type="InterPro" id="IPR036390">
    <property type="entry name" value="WH_DNA-bd_sf"/>
</dbReference>
<feature type="domain" description="HTH lysR-type" evidence="5">
    <location>
        <begin position="1"/>
        <end position="59"/>
    </location>
</feature>
<comment type="similarity">
    <text evidence="1">Belongs to the LysR transcriptional regulatory family.</text>
</comment>
<evidence type="ECO:0000256" key="1">
    <source>
        <dbReference type="ARBA" id="ARBA00009437"/>
    </source>
</evidence>
<proteinExistence type="inferred from homology"/>
<evidence type="ECO:0000313" key="6">
    <source>
        <dbReference type="EMBL" id="ROV59107.1"/>
    </source>
</evidence>
<gene>
    <name evidence="6" type="ORF">EGH82_15370</name>
</gene>
<dbReference type="Pfam" id="PF00126">
    <property type="entry name" value="HTH_1"/>
    <property type="match status" value="1"/>
</dbReference>
<sequence length="299" mass="33965">MDKLHCLQLFIRIAQLGTFTAAANEFNTTQSAVSKKIAWLEQQVGLTLFHRHSRSIALTDSGKQYLALATKLTEELRVGESQLRQEQTSVSGRLKLSVPSSFSVQLLAAPLNEFLQLHPGVSVDVSVSDKLVDLLDDDIDIAIRATYLKDSGLKAKWLMDNQLVYFASPEYLAQHSVIESAIDLSKHRCLTYTLSNPSNIWRFKQNDEELKVKVHEHIRSDNPAMLVEMAKLGQGIAAMPKWMIENELKSDQLTLILEQYPSFKLPMYLVYKESGHQPLRIRAFINFLSDYFVNSRSHD</sequence>
<evidence type="ECO:0000256" key="4">
    <source>
        <dbReference type="ARBA" id="ARBA00023163"/>
    </source>
</evidence>
<evidence type="ECO:0000256" key="3">
    <source>
        <dbReference type="ARBA" id="ARBA00023125"/>
    </source>
</evidence>
<dbReference type="RefSeq" id="WP_123782764.1">
    <property type="nucleotide sequence ID" value="NZ_RKIK01000052.1"/>
</dbReference>
<dbReference type="PANTHER" id="PTHR30537:SF5">
    <property type="entry name" value="HTH-TYPE TRANSCRIPTIONAL ACTIVATOR TTDR-RELATED"/>
    <property type="match status" value="1"/>
</dbReference>
<evidence type="ECO:0000313" key="7">
    <source>
        <dbReference type="Proteomes" id="UP000278792"/>
    </source>
</evidence>
<keyword evidence="2" id="KW-0805">Transcription regulation</keyword>
<name>A0A3N3DX75_9VIBR</name>
<dbReference type="PROSITE" id="PS50931">
    <property type="entry name" value="HTH_LYSR"/>
    <property type="match status" value="1"/>
</dbReference>
<dbReference type="Gene3D" id="1.10.10.10">
    <property type="entry name" value="Winged helix-like DNA-binding domain superfamily/Winged helix DNA-binding domain"/>
    <property type="match status" value="1"/>
</dbReference>
<dbReference type="FunFam" id="1.10.10.10:FF:000001">
    <property type="entry name" value="LysR family transcriptional regulator"/>
    <property type="match status" value="1"/>
</dbReference>
<accession>A0A3N3DX75</accession>
<comment type="caution">
    <text evidence="6">The sequence shown here is derived from an EMBL/GenBank/DDBJ whole genome shotgun (WGS) entry which is preliminary data.</text>
</comment>
<dbReference type="InterPro" id="IPR000847">
    <property type="entry name" value="LysR_HTH_N"/>
</dbReference>
<dbReference type="SUPFAM" id="SSF46785">
    <property type="entry name" value="Winged helix' DNA-binding domain"/>
    <property type="match status" value="1"/>
</dbReference>
<dbReference type="EMBL" id="RKIK01000052">
    <property type="protein sequence ID" value="ROV59107.1"/>
    <property type="molecule type" value="Genomic_DNA"/>
</dbReference>
<dbReference type="AlphaFoldDB" id="A0A3N3DX75"/>
<dbReference type="PRINTS" id="PR00039">
    <property type="entry name" value="HTHLYSR"/>
</dbReference>
<dbReference type="InterPro" id="IPR005119">
    <property type="entry name" value="LysR_subst-bd"/>
</dbReference>
<evidence type="ECO:0000259" key="5">
    <source>
        <dbReference type="PROSITE" id="PS50931"/>
    </source>
</evidence>
<dbReference type="Proteomes" id="UP000278792">
    <property type="component" value="Unassembled WGS sequence"/>
</dbReference>